<feature type="compositionally biased region" description="Low complexity" evidence="1">
    <location>
        <begin position="74"/>
        <end position="85"/>
    </location>
</feature>
<keyword evidence="3" id="KW-1185">Reference proteome</keyword>
<evidence type="ECO:0000313" key="3">
    <source>
        <dbReference type="Proteomes" id="UP000294933"/>
    </source>
</evidence>
<gene>
    <name evidence="2" type="ORF">BD410DRAFT_797706</name>
</gene>
<sequence>MSYPYNVAATLNSSSSNKRIRLSVEGYGMQASSKRTWDDLDDVRQAATFVGSSSSKRVRLSEEAYGEPTQDAPSASYSSSDTGSSQCQQRNSKSKGKGKAREDAWQETGDAQIAPERSWHYYCVPISSTPVHITTHHYTTHYEHRHLANAKATHSRQCDTRATSIIMCTMQQDDTTGAHLAHLVPYHRSTYHTSRTYVTTPTDLITLTTCGPTHTRVPVNALCPNARLYPTSPRYQAASRHTTATWRPALETVTCHWLELRGNIRPARFQTVRSGINASMDSTVVVKSVIKSSREYDDIAPISEDNAVWTHLQPVVDLLAECSTKPFHFDLNRWVNAGVLVEAGNLVNNTVAEYYLRVIKFSDSTALCNAICRYISAYPADMSVAVPWLALLGHPMDDIKSVVRASLVSRGYVLAATQLLSLLDEDDLQSMNLGIENDAAVYLLYTGYSIAAGPEERLAEDMDDDCRRFPNFFGILGSDVIVSTYRFAALNWPAPLLFSHRTDPIIGYIESICIDSLCIATLNSRRGGIPDSEYLPPPDIVAVIAQTLEYCDPIRFTAEDPQMTQSIRALEDDEFNALKCSIKKKEFKAISPRAFENMKRMSADVVRKVNGAVPSVDLMKDIPGEGHSGQTGGTYADNAGEALRLHRHILTLINDKIPASGTLNDTIIAQHIGPFVDFWRLLVGKGFIHWSAAFLSRYLCVLRPLIIVAFSNPINKMLRNATRSILTPITRPPRAAKKQVRFASPLYEIRHFTCDPPVHVKQDPLPLEPHESCTRRSLMFRLTHREAILEEMGEEVTAIGGNALIEGLGVGTPTRHLAIIHGNHLVEVRPWDSEETVLVLLKKFKHEHENSWWYWCQKVWSGFVWTWVRKLPLVRRSVAAGEKMGFHGNIWARFGTSRLLSVSDKVLLSSAGPSTEGAWDILQL</sequence>
<dbReference type="STRING" id="50990.A0A4R5XFA7"/>
<proteinExistence type="predicted"/>
<reference evidence="2 3" key="1">
    <citation type="submission" date="2018-06" db="EMBL/GenBank/DDBJ databases">
        <title>A transcriptomic atlas of mushroom development highlights an independent origin of complex multicellularity.</title>
        <authorList>
            <consortium name="DOE Joint Genome Institute"/>
            <person name="Krizsan K."/>
            <person name="Almasi E."/>
            <person name="Merenyi Z."/>
            <person name="Sahu N."/>
            <person name="Viragh M."/>
            <person name="Koszo T."/>
            <person name="Mondo S."/>
            <person name="Kiss B."/>
            <person name="Balint B."/>
            <person name="Kues U."/>
            <person name="Barry K."/>
            <person name="Hegedus J.C."/>
            <person name="Henrissat B."/>
            <person name="Johnson J."/>
            <person name="Lipzen A."/>
            <person name="Ohm R."/>
            <person name="Nagy I."/>
            <person name="Pangilinan J."/>
            <person name="Yan J."/>
            <person name="Xiong Y."/>
            <person name="Grigoriev I.V."/>
            <person name="Hibbett D.S."/>
            <person name="Nagy L.G."/>
        </authorList>
    </citation>
    <scope>NUCLEOTIDE SEQUENCE [LARGE SCALE GENOMIC DNA]</scope>
    <source>
        <strain evidence="2 3">SZMC22713</strain>
    </source>
</reference>
<evidence type="ECO:0000256" key="1">
    <source>
        <dbReference type="SAM" id="MobiDB-lite"/>
    </source>
</evidence>
<organism evidence="2 3">
    <name type="scientific">Rickenella mellea</name>
    <dbReference type="NCBI Taxonomy" id="50990"/>
    <lineage>
        <taxon>Eukaryota</taxon>
        <taxon>Fungi</taxon>
        <taxon>Dikarya</taxon>
        <taxon>Basidiomycota</taxon>
        <taxon>Agaricomycotina</taxon>
        <taxon>Agaricomycetes</taxon>
        <taxon>Hymenochaetales</taxon>
        <taxon>Rickenellaceae</taxon>
        <taxon>Rickenella</taxon>
    </lineage>
</organism>
<protein>
    <submittedName>
        <fullName evidence="2">Uncharacterized protein</fullName>
    </submittedName>
</protein>
<dbReference type="OrthoDB" id="3045403at2759"/>
<accession>A0A4R5XFA7</accession>
<dbReference type="EMBL" id="ML170156">
    <property type="protein sequence ID" value="TDL28996.1"/>
    <property type="molecule type" value="Genomic_DNA"/>
</dbReference>
<dbReference type="VEuPathDB" id="FungiDB:BD410DRAFT_797706"/>
<name>A0A4R5XFA7_9AGAM</name>
<dbReference type="Proteomes" id="UP000294933">
    <property type="component" value="Unassembled WGS sequence"/>
</dbReference>
<feature type="region of interest" description="Disordered" evidence="1">
    <location>
        <begin position="48"/>
        <end position="110"/>
    </location>
</feature>
<dbReference type="AlphaFoldDB" id="A0A4R5XFA7"/>
<evidence type="ECO:0000313" key="2">
    <source>
        <dbReference type="EMBL" id="TDL28996.1"/>
    </source>
</evidence>